<evidence type="ECO:0000259" key="1">
    <source>
        <dbReference type="Pfam" id="PF08241"/>
    </source>
</evidence>
<gene>
    <name evidence="2" type="ORF">DM867_06190</name>
</gene>
<dbReference type="GO" id="GO:0008757">
    <property type="term" value="F:S-adenosylmethionine-dependent methyltransferase activity"/>
    <property type="evidence" value="ECO:0007669"/>
    <property type="project" value="InterPro"/>
</dbReference>
<dbReference type="EMBL" id="QKKZ01000002">
    <property type="protein sequence ID" value="KAB7514702.1"/>
    <property type="molecule type" value="Genomic_DNA"/>
</dbReference>
<dbReference type="InterPro" id="IPR013216">
    <property type="entry name" value="Methyltransf_11"/>
</dbReference>
<dbReference type="Pfam" id="PF08241">
    <property type="entry name" value="Methyltransf_11"/>
    <property type="match status" value="1"/>
</dbReference>
<evidence type="ECO:0000313" key="2">
    <source>
        <dbReference type="EMBL" id="KAB7514702.1"/>
    </source>
</evidence>
<dbReference type="AlphaFoldDB" id="A0A5N5UAL0"/>
<comment type="caution">
    <text evidence="2">The sequence shown here is derived from an EMBL/GenBank/DDBJ whole genome shotgun (WGS) entry which is preliminary data.</text>
</comment>
<keyword evidence="2" id="KW-0489">Methyltransferase</keyword>
<keyword evidence="2" id="KW-0808">Transferase</keyword>
<dbReference type="InterPro" id="IPR029063">
    <property type="entry name" value="SAM-dependent_MTases_sf"/>
</dbReference>
<dbReference type="SUPFAM" id="SSF53335">
    <property type="entry name" value="S-adenosyl-L-methionine-dependent methyltransferases"/>
    <property type="match status" value="1"/>
</dbReference>
<proteinExistence type="predicted"/>
<reference evidence="2 3" key="1">
    <citation type="submission" date="2019-10" db="EMBL/GenBank/DDBJ databases">
        <title>Unraveling microbial dark matter from salterns through culturing: the case of the genus Halosegnis.</title>
        <authorList>
            <person name="Duran-Viseras A."/>
            <person name="Andrei A.-S."/>
            <person name="Vera-Gargallo B."/>
            <person name="Ghai R."/>
            <person name="Sanchez-Porro C."/>
            <person name="Ventosa A."/>
        </authorList>
    </citation>
    <scope>NUCLEOTIDE SEQUENCE [LARGE SCALE GENOMIC DNA]</scope>
    <source>
        <strain evidence="2 3">F18-79</strain>
    </source>
</reference>
<dbReference type="CDD" id="cd02440">
    <property type="entry name" value="AdoMet_MTases"/>
    <property type="match status" value="1"/>
</dbReference>
<name>A0A5N5UAL0_9EURY</name>
<dbReference type="Gene3D" id="3.40.50.150">
    <property type="entry name" value="Vaccinia Virus protein VP39"/>
    <property type="match status" value="1"/>
</dbReference>
<organism evidence="2 3">
    <name type="scientific">Halosegnis rubeus</name>
    <dbReference type="NCBI Taxonomy" id="2212850"/>
    <lineage>
        <taxon>Archaea</taxon>
        <taxon>Methanobacteriati</taxon>
        <taxon>Methanobacteriota</taxon>
        <taxon>Stenosarchaea group</taxon>
        <taxon>Halobacteria</taxon>
        <taxon>Halobacteriales</taxon>
        <taxon>Natronomonadaceae</taxon>
        <taxon>Halosegnis</taxon>
    </lineage>
</organism>
<sequence length="580" mass="64558">MDDRTRLLSEWVAQPPAGPLVQYLRDAERRAALDALDSPTHVLDIASETCVTRALPDDATVTRLDFSPEASARARDALDGVEDFASTTPESPTLPFGRARFDAAICVGPLDWRFLDADALAREVSRVLTREGSFAVTAPTPESPYHAGGRYELTYRTPDEFEAVLAPHFHPDDQTYIYQPPEKVQWLTGKLPTGLQQRVADYAERRTETCSRDRASYVVTGATAPGYRARLDDALDCLLRPVSEQGFFDPETDRFHGRLDYSLTDGDTMAWRAGEGSRRRYGPLALLGVARWRQSPLGDDRYDDRIRRLADGYERLVDADGDDLPSYALGPLTGAFALLSMAGFETLSIAEDAFARSRDRFSFDHSEDGLLLHGWSYLHDAAEDPIEVTNALREGTQAVATRQDPETGLFAFDNPTTDRHQNQMYVLWGLCRAVEVAAGDGYLENATAVVDYTLDTRLREDGALLWLEPGRIEELSVALGRGEYPQWKLLFACHQSFFAIAAAHYRRAGGDRDLDRPVERAMAWLHGTNDLGRDLTDLTGLGVPARHLTTDGRLDAPREQFKGAYEIGAYLFALAELTAW</sequence>
<dbReference type="RefSeq" id="WP_152133944.1">
    <property type="nucleotide sequence ID" value="NZ_QKKZ01000002.1"/>
</dbReference>
<protein>
    <submittedName>
        <fullName evidence="2">Methyltransferase domain-containing protein</fullName>
    </submittedName>
</protein>
<keyword evidence="3" id="KW-1185">Reference proteome</keyword>
<dbReference type="Proteomes" id="UP000326865">
    <property type="component" value="Unassembled WGS sequence"/>
</dbReference>
<dbReference type="GO" id="GO:0032259">
    <property type="term" value="P:methylation"/>
    <property type="evidence" value="ECO:0007669"/>
    <property type="project" value="UniProtKB-KW"/>
</dbReference>
<accession>A0A5N5UAL0</accession>
<evidence type="ECO:0000313" key="3">
    <source>
        <dbReference type="Proteomes" id="UP000326865"/>
    </source>
</evidence>
<feature type="domain" description="Methyltransferase type 11" evidence="1">
    <location>
        <begin position="53"/>
        <end position="135"/>
    </location>
</feature>